<protein>
    <submittedName>
        <fullName evidence="1">Uncharacterized protein</fullName>
    </submittedName>
</protein>
<dbReference type="EMBL" id="CM055731">
    <property type="protein sequence ID" value="KAJ8013041.1"/>
    <property type="molecule type" value="Genomic_DNA"/>
</dbReference>
<evidence type="ECO:0000313" key="2">
    <source>
        <dbReference type="Proteomes" id="UP001157502"/>
    </source>
</evidence>
<sequence>MMSPGCLVQTLNPGQSVRGTDLILDPQHQRCNALVRRQEIRAVNLSSDFLDIERVLESLQAQLLTQRVVI</sequence>
<proteinExistence type="predicted"/>
<organism evidence="1 2">
    <name type="scientific">Dallia pectoralis</name>
    <name type="common">Alaska blackfish</name>
    <dbReference type="NCBI Taxonomy" id="75939"/>
    <lineage>
        <taxon>Eukaryota</taxon>
        <taxon>Metazoa</taxon>
        <taxon>Chordata</taxon>
        <taxon>Craniata</taxon>
        <taxon>Vertebrata</taxon>
        <taxon>Euteleostomi</taxon>
        <taxon>Actinopterygii</taxon>
        <taxon>Neopterygii</taxon>
        <taxon>Teleostei</taxon>
        <taxon>Protacanthopterygii</taxon>
        <taxon>Esociformes</taxon>
        <taxon>Umbridae</taxon>
        <taxon>Dallia</taxon>
    </lineage>
</organism>
<keyword evidence="2" id="KW-1185">Reference proteome</keyword>
<accession>A0ACC2HBD3</accession>
<gene>
    <name evidence="1" type="ORF">DPEC_G00049190</name>
</gene>
<reference evidence="1" key="1">
    <citation type="submission" date="2021-05" db="EMBL/GenBank/DDBJ databases">
        <authorList>
            <person name="Pan Q."/>
            <person name="Jouanno E."/>
            <person name="Zahm M."/>
            <person name="Klopp C."/>
            <person name="Cabau C."/>
            <person name="Louis A."/>
            <person name="Berthelot C."/>
            <person name="Parey E."/>
            <person name="Roest Crollius H."/>
            <person name="Montfort J."/>
            <person name="Robinson-Rechavi M."/>
            <person name="Bouchez O."/>
            <person name="Lampietro C."/>
            <person name="Lopez Roques C."/>
            <person name="Donnadieu C."/>
            <person name="Postlethwait J."/>
            <person name="Bobe J."/>
            <person name="Dillon D."/>
            <person name="Chandos A."/>
            <person name="von Hippel F."/>
            <person name="Guiguen Y."/>
        </authorList>
    </citation>
    <scope>NUCLEOTIDE SEQUENCE</scope>
    <source>
        <strain evidence="1">YG-Jan2019</strain>
    </source>
</reference>
<evidence type="ECO:0000313" key="1">
    <source>
        <dbReference type="EMBL" id="KAJ8013041.1"/>
    </source>
</evidence>
<dbReference type="Proteomes" id="UP001157502">
    <property type="component" value="Chromosome 4"/>
</dbReference>
<comment type="caution">
    <text evidence="1">The sequence shown here is derived from an EMBL/GenBank/DDBJ whole genome shotgun (WGS) entry which is preliminary data.</text>
</comment>
<name>A0ACC2HBD3_DALPE</name>